<proteinExistence type="inferred from homology"/>
<dbReference type="GO" id="GO:0015074">
    <property type="term" value="P:DNA integration"/>
    <property type="evidence" value="ECO:0007669"/>
    <property type="project" value="InterPro"/>
</dbReference>
<reference evidence="5 6" key="1">
    <citation type="submission" date="2018-09" db="EMBL/GenBank/DDBJ databases">
        <title>Murine metabolic-syndrome-specific gut microbial biobank.</title>
        <authorList>
            <person name="Liu C."/>
        </authorList>
    </citation>
    <scope>NUCLEOTIDE SEQUENCE [LARGE SCALE GENOMIC DNA]</scope>
    <source>
        <strain evidence="5 6">8-P5</strain>
    </source>
</reference>
<dbReference type="CDD" id="cd01185">
    <property type="entry name" value="INTN1_C_like"/>
    <property type="match status" value="1"/>
</dbReference>
<dbReference type="Proteomes" id="UP000278164">
    <property type="component" value="Unassembled WGS sequence"/>
</dbReference>
<name>A0A3L7ZLU8_PARDI</name>
<organism evidence="5 6">
    <name type="scientific">Parabacteroides distasonis</name>
    <dbReference type="NCBI Taxonomy" id="823"/>
    <lineage>
        <taxon>Bacteria</taxon>
        <taxon>Pseudomonadati</taxon>
        <taxon>Bacteroidota</taxon>
        <taxon>Bacteroidia</taxon>
        <taxon>Bacteroidales</taxon>
        <taxon>Tannerellaceae</taxon>
        <taxon>Parabacteroides</taxon>
    </lineage>
</organism>
<dbReference type="InterPro" id="IPR025269">
    <property type="entry name" value="SAM-like_dom"/>
</dbReference>
<feature type="domain" description="Tyr recombinase" evidence="4">
    <location>
        <begin position="222"/>
        <end position="396"/>
    </location>
</feature>
<comment type="caution">
    <text evidence="5">The sequence shown here is derived from an EMBL/GenBank/DDBJ whole genome shotgun (WGS) entry which is preliminary data.</text>
</comment>
<dbReference type="GO" id="GO:0006310">
    <property type="term" value="P:DNA recombination"/>
    <property type="evidence" value="ECO:0007669"/>
    <property type="project" value="UniProtKB-KW"/>
</dbReference>
<protein>
    <submittedName>
        <fullName evidence="5">Site-specific integrase</fullName>
    </submittedName>
</protein>
<accession>A0A3L7ZLU8</accession>
<dbReference type="EMBL" id="RAYI01000079">
    <property type="protein sequence ID" value="RLT71917.1"/>
    <property type="molecule type" value="Genomic_DNA"/>
</dbReference>
<dbReference type="Pfam" id="PF17293">
    <property type="entry name" value="Arm-DNA-bind_5"/>
    <property type="match status" value="1"/>
</dbReference>
<dbReference type="Pfam" id="PF00589">
    <property type="entry name" value="Phage_integrase"/>
    <property type="match status" value="1"/>
</dbReference>
<dbReference type="PROSITE" id="PS51898">
    <property type="entry name" value="TYR_RECOMBINASE"/>
    <property type="match status" value="1"/>
</dbReference>
<evidence type="ECO:0000256" key="1">
    <source>
        <dbReference type="ARBA" id="ARBA00008857"/>
    </source>
</evidence>
<comment type="similarity">
    <text evidence="1">Belongs to the 'phage' integrase family.</text>
</comment>
<evidence type="ECO:0000313" key="5">
    <source>
        <dbReference type="EMBL" id="RLT71917.1"/>
    </source>
</evidence>
<dbReference type="Gene3D" id="1.10.443.10">
    <property type="entry name" value="Intergrase catalytic core"/>
    <property type="match status" value="1"/>
</dbReference>
<dbReference type="InterPro" id="IPR013762">
    <property type="entry name" value="Integrase-like_cat_sf"/>
</dbReference>
<dbReference type="Gene3D" id="1.10.150.130">
    <property type="match status" value="1"/>
</dbReference>
<dbReference type="SUPFAM" id="SSF56349">
    <property type="entry name" value="DNA breaking-rejoining enzymes"/>
    <property type="match status" value="1"/>
</dbReference>
<dbReference type="InterPro" id="IPR050090">
    <property type="entry name" value="Tyrosine_recombinase_XerCD"/>
</dbReference>
<keyword evidence="2" id="KW-0238">DNA-binding</keyword>
<evidence type="ECO:0000313" key="6">
    <source>
        <dbReference type="Proteomes" id="UP000278164"/>
    </source>
</evidence>
<gene>
    <name evidence="5" type="ORF">D7V78_18635</name>
</gene>
<dbReference type="InterPro" id="IPR002104">
    <property type="entry name" value="Integrase_catalytic"/>
</dbReference>
<dbReference type="OrthoDB" id="1493636at2"/>
<dbReference type="Pfam" id="PF13102">
    <property type="entry name" value="Phage_int_SAM_5"/>
    <property type="match status" value="1"/>
</dbReference>
<dbReference type="RefSeq" id="WP_117475480.1">
    <property type="nucleotide sequence ID" value="NZ_QXXG01000042.1"/>
</dbReference>
<evidence type="ECO:0000256" key="2">
    <source>
        <dbReference type="ARBA" id="ARBA00023125"/>
    </source>
</evidence>
<evidence type="ECO:0000259" key="4">
    <source>
        <dbReference type="PROSITE" id="PS51898"/>
    </source>
</evidence>
<dbReference type="InterPro" id="IPR035386">
    <property type="entry name" value="Arm-DNA-bind_5"/>
</dbReference>
<dbReference type="InterPro" id="IPR010998">
    <property type="entry name" value="Integrase_recombinase_N"/>
</dbReference>
<sequence length="443" mass="51417">MKTEMKVLLYIKRSGQDKDGLSPLMGRIAVRGKNNSIAQFSCKFKVDVRLWNATAQRCTGKSRMAVMANREIERTLLLLRQRFNELKDIKEVVSAEEVKNAYQGLAESQDTIMKLFAEHNEEYALRVGVNRSATSYYHYTNTYRHLATFLKDKYHLSDMPVKQLDENFIEDFDMYMRTVKRFMPKTILGHVNRLKSVMMLAVFRGIIPFSPFKGYRPQKPEFKQMYLTEEELGKFANMTYDTPNRNFTRDMFLFSCWTGICYCDMRALTEKNLVKAEDGSLWIHTERQKTGTPECVRLMEIPLAILEKYKGMDADGKLLPMLTKESMNRHLKKMSVMCGINRPISFHQARHTFGSIICLSQGIPIETVSKIMGHKHIKTTQRYAKVTQDKIDRDVDRLNEAIGGKFSLFGIDASPSTIRKDNTRRRVNPSWKQRAIVKQMMEG</sequence>
<dbReference type="InterPro" id="IPR011010">
    <property type="entry name" value="DNA_brk_join_enz"/>
</dbReference>
<keyword evidence="3" id="KW-0233">DNA recombination</keyword>
<dbReference type="PANTHER" id="PTHR30349">
    <property type="entry name" value="PHAGE INTEGRASE-RELATED"/>
    <property type="match status" value="1"/>
</dbReference>
<dbReference type="PANTHER" id="PTHR30349:SF64">
    <property type="entry name" value="PROPHAGE INTEGRASE INTD-RELATED"/>
    <property type="match status" value="1"/>
</dbReference>
<dbReference type="AlphaFoldDB" id="A0A3L7ZLU8"/>
<dbReference type="GO" id="GO:0003677">
    <property type="term" value="F:DNA binding"/>
    <property type="evidence" value="ECO:0007669"/>
    <property type="project" value="UniProtKB-KW"/>
</dbReference>
<evidence type="ECO:0000256" key="3">
    <source>
        <dbReference type="ARBA" id="ARBA00023172"/>
    </source>
</evidence>